<keyword evidence="11" id="KW-0175">Coiled coil</keyword>
<sequence length="1384" mass="157457">MSPALFLSLSPIPNHSQFPSNSNSFSNSSIRILNPQRIHSFKPPPISATTTATTNHPDHSISSQPVSGTDAAIKMPTAPWMKGPLLLQPNEVLDLSKARPKKVAGSAGPEKPDRSLTDKVSGGRGAKAMKKIMQSIVKLQETHTSDETQENTEEFEFGVSLEGIGGDENSRICGKMPWLKTEKVVFRRTKKEKVVTAAELTLDPMLLERLRGEAVKMRKWVKVKKAGVTESVVDQIHMVWKSDELAMVKFDMPLCRNMDRAREILEIKTRGLVIWSKKDTLVVYRGSNYQSTSKHFQKMRPGLVAGADASNSKLNQSNFEDDLTISEIKFHESTTGEKMGRKDGEEDSSPTGIFMEEMVDSQPVNGSLYEREADRLLDGLGPRFIDWWRPKPLPVDADLLPEVLPGFRPPFRLSPPQTRSKLTDDELTYLRKLAYALPTHFVLGRNRKLQGLAAAILKLWEKSLIVKIAIKWGIPNTKNEQMANELKARESVLVPKVTLLMHVIAEEVFGRLEVNKNSALQHLEYWDGVESERCLSIVETEQKKEAKDAFYKWVLMEEVHWRQKSRELWLKEGDRNTEVRDGMVNAFQKLLSEEPGWRADIEGLQLNQINSREAEDLELPFSEEEIYFALMEMRGDKAPGPDGFTVAFWQDCWDFVKEEVVDMFKDFFEHGSFAKSLNTTFLVLIPKKGGAEDLGDYRPISLLGGLYKLLAKVLANRLKKVLDRVVSVDQNAFVRGRQILDVSLVANEVMIIGSSEDGFWFSLDGLDVVVYLYCQILHINQRGSSWFLFEFKGAAARRPPLSMPFCLGREQLTNLSWILAWFEAASGLKINLAKSVLIPVGEVDELEELVVELGCRLGALPTVYLGLPLGAHHKTSSSWDGVEERMRKRLTQWKRQYISKGGKINLIKSTLASIPIYLLSLIRIPKAVAKRIEKIQRDFLWGGSLEGKAHLINWKVVCSPKEEGGLGIRKIDLLNKALLGKWVWRYAYEKDNLWKTAIGVKYGQEGCGWRTKEVCGPFGVGLWKEIMKEVDWCWESIDFKVGKGNRVLFWTDKWCGNEALSQTFPQLFTLACHKNAKVCEVWDSSLGQGGWNLSLARDFNDWEMDQIGDMLNLLKDFRIFPEEDSVRWKREGNGVFGAKGAYKTSWGKILTLDKLQRRGWQLPNRCYLCGCEEENANHILLHCTVVKTIWEITLAIFGVQWVFPESVIECLTGGVLLLRNKFFIILYRGKDFLPCRVANLIVEREMEFKGCQIREEDARLKAIETSFVTDEPLANTSTTGTLSEFQNIETEFRGLKDGNTEIEVELEAEKERLEKELKKQERKLFILKRKIERSAKVLAKLNSAWRPADHDADKEMITEEERECFRKIGQKMDSSLLLGLADFK</sequence>
<protein>
    <submittedName>
        <fullName evidence="14">Chloroplastic group IIA intron splicing facilitator CRS1, chloroplastic</fullName>
    </submittedName>
</protein>
<feature type="region of interest" description="Disordered" evidence="12">
    <location>
        <begin position="98"/>
        <end position="125"/>
    </location>
</feature>
<dbReference type="PANTHER" id="PTHR31846:SF10">
    <property type="entry name" value="CHLOROPLASTIC GROUP IIA INTRON SPLICING FACILITATOR CRS1, CHLOROPLASTIC"/>
    <property type="match status" value="1"/>
</dbReference>
<feature type="domain" description="CRM" evidence="13">
    <location>
        <begin position="420"/>
        <end position="517"/>
    </location>
</feature>
<dbReference type="InterPro" id="IPR035920">
    <property type="entry name" value="YhbY-like_sf"/>
</dbReference>
<dbReference type="SUPFAM" id="SSF75471">
    <property type="entry name" value="YhbY-like"/>
    <property type="match status" value="2"/>
</dbReference>
<evidence type="ECO:0000256" key="12">
    <source>
        <dbReference type="SAM" id="MobiDB-lite"/>
    </source>
</evidence>
<feature type="coiled-coil region" evidence="11">
    <location>
        <begin position="1296"/>
        <end position="1330"/>
    </location>
</feature>
<evidence type="ECO:0000256" key="1">
    <source>
        <dbReference type="ARBA" id="ARBA00004229"/>
    </source>
</evidence>
<dbReference type="PANTHER" id="PTHR31846">
    <property type="entry name" value="CRS1 / YHBY (CRM) DOMAIN-CONTAINING PROTEIN"/>
    <property type="match status" value="1"/>
</dbReference>
<keyword evidence="5" id="KW-0677">Repeat</keyword>
<evidence type="ECO:0000256" key="6">
    <source>
        <dbReference type="ARBA" id="ARBA00022884"/>
    </source>
</evidence>
<evidence type="ECO:0000256" key="2">
    <source>
        <dbReference type="ARBA" id="ARBA00022528"/>
    </source>
</evidence>
<dbReference type="GO" id="GO:0000373">
    <property type="term" value="P:Group II intron splicing"/>
    <property type="evidence" value="ECO:0007669"/>
    <property type="project" value="UniProtKB-ARBA"/>
</dbReference>
<evidence type="ECO:0000256" key="10">
    <source>
        <dbReference type="PROSITE-ProRule" id="PRU00626"/>
    </source>
</evidence>
<reference evidence="14 15" key="1">
    <citation type="journal article" date="2018" name="PLoS Genet.">
        <title>Population sequencing reveals clonal diversity and ancestral inbreeding in the grapevine cultivar Chardonnay.</title>
        <authorList>
            <person name="Roach M.J."/>
            <person name="Johnson D.L."/>
            <person name="Bohlmann J."/>
            <person name="van Vuuren H.J."/>
            <person name="Jones S.J."/>
            <person name="Pretorius I.S."/>
            <person name="Schmidt S.A."/>
            <person name="Borneman A.R."/>
        </authorList>
    </citation>
    <scope>NUCLEOTIDE SEQUENCE [LARGE SCALE GENOMIC DNA]</scope>
    <source>
        <strain evidence="15">cv. Chardonnay</strain>
        <tissue evidence="14">Leaf</tissue>
    </source>
</reference>
<comment type="subcellular location">
    <subcellularLocation>
        <location evidence="1">Plastid</location>
        <location evidence="1">Chloroplast</location>
    </subcellularLocation>
</comment>
<dbReference type="Pfam" id="PF01985">
    <property type="entry name" value="CRS1_YhbY"/>
    <property type="match status" value="2"/>
</dbReference>
<accession>A0A438G641</accession>
<dbReference type="Gene3D" id="3.30.110.60">
    <property type="entry name" value="YhbY-like"/>
    <property type="match status" value="2"/>
</dbReference>
<feature type="domain" description="CRM" evidence="13">
    <location>
        <begin position="200"/>
        <end position="296"/>
    </location>
</feature>
<dbReference type="InterPro" id="IPR045278">
    <property type="entry name" value="CRS1/CFM2/CFM3"/>
</dbReference>
<evidence type="ECO:0000313" key="14">
    <source>
        <dbReference type="EMBL" id="RVW67676.1"/>
    </source>
</evidence>
<dbReference type="Proteomes" id="UP000288805">
    <property type="component" value="Unassembled WGS sequence"/>
</dbReference>
<dbReference type="GO" id="GO:0009507">
    <property type="term" value="C:chloroplast"/>
    <property type="evidence" value="ECO:0007669"/>
    <property type="project" value="UniProtKB-SubCell"/>
</dbReference>
<dbReference type="InterPro" id="IPR026960">
    <property type="entry name" value="RVT-Znf"/>
</dbReference>
<keyword evidence="9" id="KW-0687">Ribonucleoprotein</keyword>
<evidence type="ECO:0000256" key="4">
    <source>
        <dbReference type="ARBA" id="ARBA00022664"/>
    </source>
</evidence>
<evidence type="ECO:0000256" key="5">
    <source>
        <dbReference type="ARBA" id="ARBA00022737"/>
    </source>
</evidence>
<dbReference type="GO" id="GO:0003729">
    <property type="term" value="F:mRNA binding"/>
    <property type="evidence" value="ECO:0007669"/>
    <property type="project" value="InterPro"/>
</dbReference>
<keyword evidence="2" id="KW-0150">Chloroplast</keyword>
<organism evidence="14 15">
    <name type="scientific">Vitis vinifera</name>
    <name type="common">Grape</name>
    <dbReference type="NCBI Taxonomy" id="29760"/>
    <lineage>
        <taxon>Eukaryota</taxon>
        <taxon>Viridiplantae</taxon>
        <taxon>Streptophyta</taxon>
        <taxon>Embryophyta</taxon>
        <taxon>Tracheophyta</taxon>
        <taxon>Spermatophyta</taxon>
        <taxon>Magnoliopsida</taxon>
        <taxon>eudicotyledons</taxon>
        <taxon>Gunneridae</taxon>
        <taxon>Pentapetalae</taxon>
        <taxon>rosids</taxon>
        <taxon>Vitales</taxon>
        <taxon>Vitaceae</taxon>
        <taxon>Viteae</taxon>
        <taxon>Vitis</taxon>
    </lineage>
</organism>
<name>A0A438G641_VITVI</name>
<gene>
    <name evidence="14" type="primary">Os08g0360100</name>
    <name evidence="14" type="ORF">CK203_064136</name>
</gene>
<evidence type="ECO:0000259" key="13">
    <source>
        <dbReference type="PROSITE" id="PS51295"/>
    </source>
</evidence>
<evidence type="ECO:0000313" key="15">
    <source>
        <dbReference type="Proteomes" id="UP000288805"/>
    </source>
</evidence>
<keyword evidence="6 10" id="KW-0694">RNA-binding</keyword>
<evidence type="ECO:0000256" key="9">
    <source>
        <dbReference type="ARBA" id="ARBA00023274"/>
    </source>
</evidence>
<dbReference type="SMART" id="SM01103">
    <property type="entry name" value="CRS1_YhbY"/>
    <property type="match status" value="2"/>
</dbReference>
<comment type="caution">
    <text evidence="14">The sequence shown here is derived from an EMBL/GenBank/DDBJ whole genome shotgun (WGS) entry which is preliminary data.</text>
</comment>
<keyword evidence="4" id="KW-0507">mRNA processing</keyword>
<dbReference type="EMBL" id="QGNW01000571">
    <property type="protein sequence ID" value="RVW67676.1"/>
    <property type="molecule type" value="Genomic_DNA"/>
</dbReference>
<dbReference type="Pfam" id="PF13966">
    <property type="entry name" value="zf-RVT"/>
    <property type="match status" value="1"/>
</dbReference>
<keyword evidence="3" id="KW-0934">Plastid</keyword>
<keyword evidence="7" id="KW-0809">Transit peptide</keyword>
<dbReference type="PROSITE" id="PS51295">
    <property type="entry name" value="CRM"/>
    <property type="match status" value="2"/>
</dbReference>
<feature type="region of interest" description="Disordered" evidence="12">
    <location>
        <begin position="38"/>
        <end position="70"/>
    </location>
</feature>
<dbReference type="InterPro" id="IPR001890">
    <property type="entry name" value="RNA-binding_CRM"/>
</dbReference>
<evidence type="ECO:0000256" key="8">
    <source>
        <dbReference type="ARBA" id="ARBA00023187"/>
    </source>
</evidence>
<evidence type="ECO:0000256" key="11">
    <source>
        <dbReference type="SAM" id="Coils"/>
    </source>
</evidence>
<evidence type="ECO:0000256" key="7">
    <source>
        <dbReference type="ARBA" id="ARBA00022946"/>
    </source>
</evidence>
<dbReference type="GO" id="GO:1990904">
    <property type="term" value="C:ribonucleoprotein complex"/>
    <property type="evidence" value="ECO:0007669"/>
    <property type="project" value="UniProtKB-KW"/>
</dbReference>
<keyword evidence="8" id="KW-0508">mRNA splicing</keyword>
<proteinExistence type="predicted"/>
<evidence type="ECO:0000256" key="3">
    <source>
        <dbReference type="ARBA" id="ARBA00022640"/>
    </source>
</evidence>
<dbReference type="GO" id="GO:0006397">
    <property type="term" value="P:mRNA processing"/>
    <property type="evidence" value="ECO:0007669"/>
    <property type="project" value="UniProtKB-KW"/>
</dbReference>